<evidence type="ECO:0000313" key="2">
    <source>
        <dbReference type="EMBL" id="EEQ31584.1"/>
    </source>
</evidence>
<dbReference type="HOGENOM" id="CLU_030446_0_0_1"/>
<dbReference type="AlphaFoldDB" id="C5FNH0"/>
<sequence>MGSNEEKLNSFQEGFPATFGGFFKVAGGQTKKVSSFLVNSPPDITPNTRILAVCGVSDDSDKAASPEHDGWFYSDFFAFHTLLHGQGAAQKWCCSDEPALLLQKYGQYFHGNPYMERRVVLNESLIQTELHDVCISSASNLLQNFLELLHEEATHAVQQKAPLILFLFGHGAEITKSVEIGVAGNELSIPTVASVVGDKVDLTIISTACYSGGWAVTSPLNATVLSAAGAEDESESWPKSSSLSRACGSVYASTLIKSLADTSNNELLQPQPELRPSSSLSGQDAPSTSTDQGLITFSEFGRTVHALLLSRVDRLGYLHNLSFSARDDDWESYWRKRTGVPLADLKAKWERLDIVQPQTSSSLNRDQDAEVHVQPDNISLYSLRGQYGSITSYIGQLCRLAISYLASYPGRDSLAPNSFFHQNCRDLISRRKKFNLSTLEVIESTLRYRMSLNFLANQLVSGSRIPLPHRKLCEEWDPIQKANYELNGCNSLNERLYPLFPPPLPNQGRGWNKPRWYIVCALMEANLSPTELNLRVESLLHASRVIEQSQEMILQKNPMIQSKRGRLLKS</sequence>
<dbReference type="STRING" id="554155.C5FNH0"/>
<dbReference type="RefSeq" id="XP_002846666.1">
    <property type="nucleotide sequence ID" value="XM_002846620.1"/>
</dbReference>
<dbReference type="OrthoDB" id="3000060at2759"/>
<dbReference type="Proteomes" id="UP000002035">
    <property type="component" value="Unassembled WGS sequence"/>
</dbReference>
<feature type="region of interest" description="Disordered" evidence="1">
    <location>
        <begin position="268"/>
        <end position="290"/>
    </location>
</feature>
<dbReference type="eggNOG" id="ENOG502SNM5">
    <property type="taxonomic scope" value="Eukaryota"/>
</dbReference>
<accession>C5FNH0</accession>
<reference evidence="3" key="1">
    <citation type="journal article" date="2012" name="MBio">
        <title>Comparative genome analysis of Trichophyton rubrum and related dermatophytes reveals candidate genes involved in infection.</title>
        <authorList>
            <person name="Martinez D.A."/>
            <person name="Oliver B.G."/>
            <person name="Graeser Y."/>
            <person name="Goldberg J.M."/>
            <person name="Li W."/>
            <person name="Martinez-Rossi N.M."/>
            <person name="Monod M."/>
            <person name="Shelest E."/>
            <person name="Barton R.C."/>
            <person name="Birch E."/>
            <person name="Brakhage A.A."/>
            <person name="Chen Z."/>
            <person name="Gurr S.J."/>
            <person name="Heiman D."/>
            <person name="Heitman J."/>
            <person name="Kosti I."/>
            <person name="Rossi A."/>
            <person name="Saif S."/>
            <person name="Samalova M."/>
            <person name="Saunders C.W."/>
            <person name="Shea T."/>
            <person name="Summerbell R.C."/>
            <person name="Xu J."/>
            <person name="Young S."/>
            <person name="Zeng Q."/>
            <person name="Birren B.W."/>
            <person name="Cuomo C.A."/>
            <person name="White T.C."/>
        </authorList>
    </citation>
    <scope>NUCLEOTIDE SEQUENCE [LARGE SCALE GENOMIC DNA]</scope>
    <source>
        <strain evidence="3">ATCC MYA-4605 / CBS 113480</strain>
    </source>
</reference>
<gene>
    <name evidence="2" type="ORF">MCYG_04403</name>
</gene>
<dbReference type="EMBL" id="DS995704">
    <property type="protein sequence ID" value="EEQ31584.1"/>
    <property type="molecule type" value="Genomic_DNA"/>
</dbReference>
<evidence type="ECO:0000256" key="1">
    <source>
        <dbReference type="SAM" id="MobiDB-lite"/>
    </source>
</evidence>
<evidence type="ECO:0000313" key="3">
    <source>
        <dbReference type="Proteomes" id="UP000002035"/>
    </source>
</evidence>
<dbReference type="OMA" id="ESESWPK"/>
<evidence type="ECO:0008006" key="4">
    <source>
        <dbReference type="Google" id="ProtNLM"/>
    </source>
</evidence>
<protein>
    <recommendedName>
        <fullName evidence="4">Peptidase C13 family protein</fullName>
    </recommendedName>
</protein>
<dbReference type="VEuPathDB" id="FungiDB:MCYG_04403"/>
<proteinExistence type="predicted"/>
<dbReference type="GeneID" id="9229777"/>
<keyword evidence="3" id="KW-1185">Reference proteome</keyword>
<feature type="compositionally biased region" description="Polar residues" evidence="1">
    <location>
        <begin position="276"/>
        <end position="290"/>
    </location>
</feature>
<organism evidence="2 3">
    <name type="scientific">Arthroderma otae (strain ATCC MYA-4605 / CBS 113480)</name>
    <name type="common">Microsporum canis</name>
    <dbReference type="NCBI Taxonomy" id="554155"/>
    <lineage>
        <taxon>Eukaryota</taxon>
        <taxon>Fungi</taxon>
        <taxon>Dikarya</taxon>
        <taxon>Ascomycota</taxon>
        <taxon>Pezizomycotina</taxon>
        <taxon>Eurotiomycetes</taxon>
        <taxon>Eurotiomycetidae</taxon>
        <taxon>Onygenales</taxon>
        <taxon>Arthrodermataceae</taxon>
        <taxon>Microsporum</taxon>
    </lineage>
</organism>
<name>C5FNH0_ARTOC</name>